<reference evidence="5" key="1">
    <citation type="submission" date="2020-02" db="EMBL/GenBank/DDBJ databases">
        <authorList>
            <person name="Meier V. D."/>
        </authorList>
    </citation>
    <scope>NUCLEOTIDE SEQUENCE</scope>
    <source>
        <strain evidence="5">AVDCRST_MAG77</strain>
    </source>
</reference>
<protein>
    <submittedName>
        <fullName evidence="5">NADH-dependent dehydrogenase</fullName>
    </submittedName>
</protein>
<sequence length="365" mass="40131">MAGNGKNGTLRIGFIGAGGIVRQRHVPGLRQVPNVELAGVVNSSKESTARAAQEYGIKRQFESPEQLIQSDDIDAVWIGTQPYLHSKYTIAALEAGKHVFCQARMAMDYADARRMYDAWKKTNLTATICAPPHYMRGDRVIRRMLNEGFVGKPYNVNVRSYADAYHNPQAPVHWRQIGQISGVNTLDVGMMVEVVHRWLGYTRRVTAHALTLIGERPPAEVNQGQGSTKVERPDTLTVAAEMENGALLSGLWSSVAKFGADGNSIEIYGSDGTIRYQFGMDAPGSGKILAGKASDQALQEVSISDDEARPWTVESDFVEAVRQGKPDPEPSFWDGLKYMEFTEAVAKSAQDGRAVDLPFEKDLRA</sequence>
<evidence type="ECO:0000313" key="5">
    <source>
        <dbReference type="EMBL" id="CAA9292030.1"/>
    </source>
</evidence>
<dbReference type="InterPro" id="IPR000683">
    <property type="entry name" value="Gfo/Idh/MocA-like_OxRdtase_N"/>
</dbReference>
<feature type="domain" description="Gfo/Idh/MocA-like oxidoreductase C-terminal" evidence="4">
    <location>
        <begin position="142"/>
        <end position="357"/>
    </location>
</feature>
<dbReference type="InterPro" id="IPR050463">
    <property type="entry name" value="Gfo/Idh/MocA_oxidrdct_glycsds"/>
</dbReference>
<evidence type="ECO:0000256" key="1">
    <source>
        <dbReference type="ARBA" id="ARBA00010928"/>
    </source>
</evidence>
<dbReference type="PANTHER" id="PTHR43818:SF11">
    <property type="entry name" value="BCDNA.GH03377"/>
    <property type="match status" value="1"/>
</dbReference>
<dbReference type="InterPro" id="IPR004104">
    <property type="entry name" value="Gfo/Idh/MocA-like_OxRdtase_C"/>
</dbReference>
<comment type="similarity">
    <text evidence="1">Belongs to the Gfo/Idh/MocA family.</text>
</comment>
<dbReference type="Gene3D" id="3.30.360.10">
    <property type="entry name" value="Dihydrodipicolinate Reductase, domain 2"/>
    <property type="match status" value="1"/>
</dbReference>
<dbReference type="GO" id="GO:0016491">
    <property type="term" value="F:oxidoreductase activity"/>
    <property type="evidence" value="ECO:0007669"/>
    <property type="project" value="UniProtKB-KW"/>
</dbReference>
<dbReference type="Gene3D" id="3.40.50.720">
    <property type="entry name" value="NAD(P)-binding Rossmann-like Domain"/>
    <property type="match status" value="1"/>
</dbReference>
<dbReference type="AlphaFoldDB" id="A0A6J4K036"/>
<organism evidence="5">
    <name type="scientific">uncultured Chloroflexota bacterium</name>
    <dbReference type="NCBI Taxonomy" id="166587"/>
    <lineage>
        <taxon>Bacteria</taxon>
        <taxon>Bacillati</taxon>
        <taxon>Chloroflexota</taxon>
        <taxon>environmental samples</taxon>
    </lineage>
</organism>
<keyword evidence="2" id="KW-0560">Oxidoreductase</keyword>
<dbReference type="Pfam" id="PF01408">
    <property type="entry name" value="GFO_IDH_MocA"/>
    <property type="match status" value="1"/>
</dbReference>
<feature type="domain" description="Gfo/Idh/MocA-like oxidoreductase N-terminal" evidence="3">
    <location>
        <begin position="10"/>
        <end position="126"/>
    </location>
</feature>
<dbReference type="GO" id="GO:0000166">
    <property type="term" value="F:nucleotide binding"/>
    <property type="evidence" value="ECO:0007669"/>
    <property type="project" value="InterPro"/>
</dbReference>
<dbReference type="InterPro" id="IPR036291">
    <property type="entry name" value="NAD(P)-bd_dom_sf"/>
</dbReference>
<dbReference type="EMBL" id="CADCTC010000253">
    <property type="protein sequence ID" value="CAA9292030.1"/>
    <property type="molecule type" value="Genomic_DNA"/>
</dbReference>
<evidence type="ECO:0000256" key="2">
    <source>
        <dbReference type="ARBA" id="ARBA00023002"/>
    </source>
</evidence>
<gene>
    <name evidence="5" type="ORF">AVDCRST_MAG77-5240</name>
</gene>
<dbReference type="SUPFAM" id="SSF51735">
    <property type="entry name" value="NAD(P)-binding Rossmann-fold domains"/>
    <property type="match status" value="1"/>
</dbReference>
<evidence type="ECO:0000259" key="3">
    <source>
        <dbReference type="Pfam" id="PF01408"/>
    </source>
</evidence>
<name>A0A6J4K036_9CHLR</name>
<evidence type="ECO:0000259" key="4">
    <source>
        <dbReference type="Pfam" id="PF02894"/>
    </source>
</evidence>
<dbReference type="SUPFAM" id="SSF55347">
    <property type="entry name" value="Glyceraldehyde-3-phosphate dehydrogenase-like, C-terminal domain"/>
    <property type="match status" value="1"/>
</dbReference>
<accession>A0A6J4K036</accession>
<dbReference type="PANTHER" id="PTHR43818">
    <property type="entry name" value="BCDNA.GH03377"/>
    <property type="match status" value="1"/>
</dbReference>
<dbReference type="Pfam" id="PF02894">
    <property type="entry name" value="GFO_IDH_MocA_C"/>
    <property type="match status" value="1"/>
</dbReference>
<proteinExistence type="inferred from homology"/>